<protein>
    <recommendedName>
        <fullName evidence="1">DUF6817 domain-containing protein</fullName>
    </recommendedName>
</protein>
<gene>
    <name evidence="2" type="ORF">METZ01_LOCUS66580</name>
</gene>
<evidence type="ECO:0000259" key="1">
    <source>
        <dbReference type="Pfam" id="PF20680"/>
    </source>
</evidence>
<dbReference type="Pfam" id="PF20680">
    <property type="entry name" value="DUF6817"/>
    <property type="match status" value="1"/>
</dbReference>
<accession>A0A381TC52</accession>
<dbReference type="EMBL" id="UINC01004356">
    <property type="protein sequence ID" value="SVA13726.1"/>
    <property type="molecule type" value="Genomic_DNA"/>
</dbReference>
<dbReference type="PANTHER" id="PTHR37391">
    <property type="entry name" value="E3 UBIQUITIN-PROTEIN LIGASE"/>
    <property type="match status" value="1"/>
</dbReference>
<dbReference type="PANTHER" id="PTHR37391:SF2">
    <property type="entry name" value="E3 UBIQUITIN-PROTEIN LIGASE"/>
    <property type="match status" value="1"/>
</dbReference>
<organism evidence="2">
    <name type="scientific">marine metagenome</name>
    <dbReference type="NCBI Taxonomy" id="408172"/>
    <lineage>
        <taxon>unclassified sequences</taxon>
        <taxon>metagenomes</taxon>
        <taxon>ecological metagenomes</taxon>
    </lineage>
</organism>
<sequence>MGCDECIHGINTLLHHLIGTHDLLKQWGAEEYVQDAGLFHSVYGTEYFQPNLNVTRDQVREIIGTEAERLVDLFCCCQSPRAFTITLMSSGKTKEDLLLIERANMEEIGESRMMTMEEAYGL</sequence>
<feature type="domain" description="DUF6817" evidence="1">
    <location>
        <begin position="2"/>
        <end position="78"/>
    </location>
</feature>
<name>A0A381TC52_9ZZZZ</name>
<dbReference type="AlphaFoldDB" id="A0A381TC52"/>
<proteinExistence type="predicted"/>
<dbReference type="InterPro" id="IPR049202">
    <property type="entry name" value="DUF6817"/>
</dbReference>
<reference evidence="2" key="1">
    <citation type="submission" date="2018-05" db="EMBL/GenBank/DDBJ databases">
        <authorList>
            <person name="Lanie J.A."/>
            <person name="Ng W.-L."/>
            <person name="Kazmierczak K.M."/>
            <person name="Andrzejewski T.M."/>
            <person name="Davidsen T.M."/>
            <person name="Wayne K.J."/>
            <person name="Tettelin H."/>
            <person name="Glass J.I."/>
            <person name="Rusch D."/>
            <person name="Podicherti R."/>
            <person name="Tsui H.-C.T."/>
            <person name="Winkler M.E."/>
        </authorList>
    </citation>
    <scope>NUCLEOTIDE SEQUENCE</scope>
</reference>
<evidence type="ECO:0000313" key="2">
    <source>
        <dbReference type="EMBL" id="SVA13726.1"/>
    </source>
</evidence>